<organism evidence="2 3">
    <name type="scientific">Pyronema omphalodes (strain CBS 100304)</name>
    <name type="common">Pyronema confluens</name>
    <dbReference type="NCBI Taxonomy" id="1076935"/>
    <lineage>
        <taxon>Eukaryota</taxon>
        <taxon>Fungi</taxon>
        <taxon>Dikarya</taxon>
        <taxon>Ascomycota</taxon>
        <taxon>Pezizomycotina</taxon>
        <taxon>Pezizomycetes</taxon>
        <taxon>Pezizales</taxon>
        <taxon>Pyronemataceae</taxon>
        <taxon>Pyronema</taxon>
    </lineage>
</organism>
<name>U4LJ96_PYROM</name>
<accession>U4LJ96</accession>
<keyword evidence="3" id="KW-1185">Reference proteome</keyword>
<feature type="region of interest" description="Disordered" evidence="1">
    <location>
        <begin position="33"/>
        <end position="61"/>
    </location>
</feature>
<feature type="region of interest" description="Disordered" evidence="1">
    <location>
        <begin position="86"/>
        <end position="109"/>
    </location>
</feature>
<sequence>MSHPELVLLHRFASSATTTMALYGLKIQPPQQLRRLKRHASSTLAKTRDSSRDPTATESKGMIEDPDIASYWLLFFCIRIPRISKSTKQKQPSTRNPTEYSPSSSLSRASNIRGYYDNARSGEQMVISRFRMSDYEVPLTSSATKHKFRQDIRLDSVQSNKTVYYPAEEGQDSSEEG</sequence>
<reference evidence="2 3" key="1">
    <citation type="journal article" date="2013" name="PLoS Genet.">
        <title>The genome and development-dependent transcriptomes of Pyronema confluens: a window into fungal evolution.</title>
        <authorList>
            <person name="Traeger S."/>
            <person name="Altegoer F."/>
            <person name="Freitag M."/>
            <person name="Gabaldon T."/>
            <person name="Kempken F."/>
            <person name="Kumar A."/>
            <person name="Marcet-Houben M."/>
            <person name="Poggeler S."/>
            <person name="Stajich J.E."/>
            <person name="Nowrousian M."/>
        </authorList>
    </citation>
    <scope>NUCLEOTIDE SEQUENCE [LARGE SCALE GENOMIC DNA]</scope>
    <source>
        <strain evidence="3">CBS 100304</strain>
        <tissue evidence="2">Vegetative mycelium</tissue>
    </source>
</reference>
<proteinExistence type="predicted"/>
<evidence type="ECO:0000256" key="1">
    <source>
        <dbReference type="SAM" id="MobiDB-lite"/>
    </source>
</evidence>
<gene>
    <name evidence="2" type="ORF">PCON_12227</name>
</gene>
<dbReference type="Proteomes" id="UP000018144">
    <property type="component" value="Unassembled WGS sequence"/>
</dbReference>
<dbReference type="AlphaFoldDB" id="U4LJ96"/>
<evidence type="ECO:0000313" key="2">
    <source>
        <dbReference type="EMBL" id="CCX32023.1"/>
    </source>
</evidence>
<protein>
    <submittedName>
        <fullName evidence="2">Uncharacterized protein</fullName>
    </submittedName>
</protein>
<dbReference type="EMBL" id="HF935722">
    <property type="protein sequence ID" value="CCX32023.1"/>
    <property type="molecule type" value="Genomic_DNA"/>
</dbReference>
<evidence type="ECO:0000313" key="3">
    <source>
        <dbReference type="Proteomes" id="UP000018144"/>
    </source>
</evidence>
<dbReference type="OrthoDB" id="10442451at2759"/>